<comment type="caution">
    <text evidence="1">The sequence shown here is derived from an EMBL/GenBank/DDBJ whole genome shotgun (WGS) entry which is preliminary data.</text>
</comment>
<name>A0A1G2DXF7_9BACT</name>
<reference evidence="1 2" key="1">
    <citation type="journal article" date="2016" name="Nat. Commun.">
        <title>Thousands of microbial genomes shed light on interconnected biogeochemical processes in an aquifer system.</title>
        <authorList>
            <person name="Anantharaman K."/>
            <person name="Brown C.T."/>
            <person name="Hug L.A."/>
            <person name="Sharon I."/>
            <person name="Castelle C.J."/>
            <person name="Probst A.J."/>
            <person name="Thomas B.C."/>
            <person name="Singh A."/>
            <person name="Wilkins M.J."/>
            <person name="Karaoz U."/>
            <person name="Brodie E.L."/>
            <person name="Williams K.H."/>
            <person name="Hubbard S.S."/>
            <person name="Banfield J.F."/>
        </authorList>
    </citation>
    <scope>NUCLEOTIDE SEQUENCE [LARGE SCALE GENOMIC DNA]</scope>
</reference>
<accession>A0A1G2DXF7</accession>
<dbReference type="EMBL" id="MHLX01000046">
    <property type="protein sequence ID" value="OGZ18237.1"/>
    <property type="molecule type" value="Genomic_DNA"/>
</dbReference>
<gene>
    <name evidence="1" type="ORF">A2Z68_00805</name>
</gene>
<dbReference type="AlphaFoldDB" id="A0A1G2DXF7"/>
<organism evidence="1 2">
    <name type="scientific">Candidatus Nealsonbacteria bacterium RBG_13_38_11</name>
    <dbReference type="NCBI Taxonomy" id="1801662"/>
    <lineage>
        <taxon>Bacteria</taxon>
        <taxon>Candidatus Nealsoniibacteriota</taxon>
    </lineage>
</organism>
<sequence length="145" mass="16593">MVQEARKTRSGEDGSYSIGRADDGEFIFYSDIDKDNSVERVRYFWEAGEPTNVFKKGVIEPFDDQGVISYPLAQEQITSLSSFVYNDPPIFKYFDNSNQEIVEPGSRILETRLVQVYLVINIDPGKSYQNFELSGSAQIRNLKEE</sequence>
<dbReference type="Proteomes" id="UP000176662">
    <property type="component" value="Unassembled WGS sequence"/>
</dbReference>
<evidence type="ECO:0000313" key="1">
    <source>
        <dbReference type="EMBL" id="OGZ18237.1"/>
    </source>
</evidence>
<protein>
    <submittedName>
        <fullName evidence="1">Uncharacterized protein</fullName>
    </submittedName>
</protein>
<evidence type="ECO:0000313" key="2">
    <source>
        <dbReference type="Proteomes" id="UP000176662"/>
    </source>
</evidence>
<proteinExistence type="predicted"/>